<protein>
    <recommendedName>
        <fullName evidence="3">ArpT</fullName>
    </recommendedName>
</protein>
<dbReference type="RefSeq" id="WP_113845880.1">
    <property type="nucleotide sequence ID" value="NZ_JAANZI010000006.1"/>
</dbReference>
<gene>
    <name evidence="1" type="ORF">EA71_01790</name>
</gene>
<evidence type="ECO:0000313" key="1">
    <source>
        <dbReference type="EMBL" id="RCA11035.1"/>
    </source>
</evidence>
<sequence>MKLKDGFYKSSNGIGGLVLDMPTKRPKKRKKPKVKVGDMVRCEAEEFIYPFRGYVKKILSNSAIIRIENTMKCDRVTARHKHYLAVAQLKDMEVIESK</sequence>
<evidence type="ECO:0000313" key="2">
    <source>
        <dbReference type="Proteomes" id="UP000252797"/>
    </source>
</evidence>
<name>A0A367CEH7_9ENTE</name>
<proteinExistence type="predicted"/>
<evidence type="ECO:0008006" key="3">
    <source>
        <dbReference type="Google" id="ProtNLM"/>
    </source>
</evidence>
<dbReference type="EMBL" id="LEPB01000004">
    <property type="protein sequence ID" value="RCA11035.1"/>
    <property type="molecule type" value="Genomic_DNA"/>
</dbReference>
<accession>A0A367CEH7</accession>
<dbReference type="AlphaFoldDB" id="A0A367CEH7"/>
<comment type="caution">
    <text evidence="1">The sequence shown here is derived from an EMBL/GenBank/DDBJ whole genome shotgun (WGS) entry which is preliminary data.</text>
</comment>
<reference evidence="1 2" key="1">
    <citation type="submission" date="2015-06" db="EMBL/GenBank/DDBJ databases">
        <title>The Genome Sequence of Enterococcus durans 4EA1.</title>
        <authorList>
            <consortium name="The Broad Institute Genomics Platform"/>
            <consortium name="The Broad Institute Genome Sequencing Center for Infectious Disease"/>
            <person name="Earl A.M."/>
            <person name="Van Tyne D."/>
            <person name="Lebreton F."/>
            <person name="Saavedra J.T."/>
            <person name="Gilmore M.S."/>
            <person name="Manson Mcguire A."/>
            <person name="Clock S."/>
            <person name="Crupain M."/>
            <person name="Rangan U."/>
            <person name="Young S."/>
            <person name="Abouelleil A."/>
            <person name="Cao P."/>
            <person name="Chapman S.B."/>
            <person name="Griggs A."/>
            <person name="Priest M."/>
            <person name="Shea T."/>
            <person name="Wortman J."/>
            <person name="Nusbaum C."/>
            <person name="Birren B."/>
        </authorList>
    </citation>
    <scope>NUCLEOTIDE SEQUENCE [LARGE SCALE GENOMIC DNA]</scope>
    <source>
        <strain evidence="1 2">4EA1</strain>
    </source>
</reference>
<dbReference type="Proteomes" id="UP000252797">
    <property type="component" value="Unassembled WGS sequence"/>
</dbReference>
<organism evidence="1 2">
    <name type="scientific">Enterococcus durans</name>
    <dbReference type="NCBI Taxonomy" id="53345"/>
    <lineage>
        <taxon>Bacteria</taxon>
        <taxon>Bacillati</taxon>
        <taxon>Bacillota</taxon>
        <taxon>Bacilli</taxon>
        <taxon>Lactobacillales</taxon>
        <taxon>Enterococcaceae</taxon>
        <taxon>Enterococcus</taxon>
    </lineage>
</organism>